<keyword evidence="4" id="KW-1185">Reference proteome</keyword>
<dbReference type="EMBL" id="JACIDJ010000006">
    <property type="protein sequence ID" value="MBB3899765.1"/>
    <property type="molecule type" value="Genomic_DNA"/>
</dbReference>
<sequence length="408" mass="44664">MGSNITLPKFEQVVVEDGLKDGYWIDAVDINGDGKPDLIVSGLAIGEVAWYENPGWQKRIIGQFQKPVALDHADLTGNGRPDFIICHDYGECMFHCRDGDGKISWLQNPGDPSAEGHWATHPIAPLMATHRLRLGHFTRTDRLELMALPVVGPQGGLTGVHAPVRLMLYPVPDQPAQPEGWQGALVDEVSFRIIHDVQVGKFRPGSDLDSVILSSEEGVTWFYYDGAAWQKRHIGTGETEEVGLTGFLGTGNAATGRIGDDPQAYVATMEPFHGNVVAVYVKEPGSTLESGPWKRHVLDVFGDPNEVGEGAGHHVVCADFDGDGDDEFLVALRGPRPWQGVFYYKCVDLEKALFVKQRVSWSSAARITVADFDGDGRPDFATTGYYTPGYFLAENPQVLVFLNRTGDA</sequence>
<dbReference type="Proteomes" id="UP000553193">
    <property type="component" value="Unassembled WGS sequence"/>
</dbReference>
<dbReference type="Gene3D" id="2.130.10.130">
    <property type="entry name" value="Integrin alpha, N-terminal"/>
    <property type="match status" value="1"/>
</dbReference>
<evidence type="ECO:0000313" key="3">
    <source>
        <dbReference type="EMBL" id="MBB3899765.1"/>
    </source>
</evidence>
<dbReference type="RefSeq" id="WP_184385828.1">
    <property type="nucleotide sequence ID" value="NZ_JACIDJ010000006.1"/>
</dbReference>
<evidence type="ECO:0000256" key="1">
    <source>
        <dbReference type="ARBA" id="ARBA00022729"/>
    </source>
</evidence>
<gene>
    <name evidence="3" type="ORF">GGQ83_003225</name>
</gene>
<protein>
    <recommendedName>
        <fullName evidence="2">Aldos-2-ulose dehydratase beta-propeller domain-containing protein</fullName>
    </recommendedName>
</protein>
<name>A0A840AI68_9PROT</name>
<dbReference type="PANTHER" id="PTHR44103:SF1">
    <property type="entry name" value="PROPROTEIN CONVERTASE P"/>
    <property type="match status" value="1"/>
</dbReference>
<keyword evidence="1" id="KW-0732">Signal</keyword>
<dbReference type="Pfam" id="PF22301">
    <property type="entry name" value="AUDH_beta_propeller"/>
    <property type="match status" value="1"/>
</dbReference>
<dbReference type="AlphaFoldDB" id="A0A840AI68"/>
<dbReference type="Pfam" id="PF13517">
    <property type="entry name" value="FG-GAP_3"/>
    <property type="match status" value="1"/>
</dbReference>
<feature type="domain" description="Aldos-2-ulose dehydratase beta-propeller" evidence="2">
    <location>
        <begin position="101"/>
        <end position="283"/>
    </location>
</feature>
<dbReference type="SUPFAM" id="SSF69318">
    <property type="entry name" value="Integrin alpha N-terminal domain"/>
    <property type="match status" value="1"/>
</dbReference>
<proteinExistence type="predicted"/>
<reference evidence="3 4" key="1">
    <citation type="submission" date="2020-08" db="EMBL/GenBank/DDBJ databases">
        <title>Genomic Encyclopedia of Type Strains, Phase IV (KMG-IV): sequencing the most valuable type-strain genomes for metagenomic binning, comparative biology and taxonomic classification.</title>
        <authorList>
            <person name="Goeker M."/>
        </authorList>
    </citation>
    <scope>NUCLEOTIDE SEQUENCE [LARGE SCALE GENOMIC DNA]</scope>
    <source>
        <strain evidence="3 4">DSM 19979</strain>
    </source>
</reference>
<evidence type="ECO:0000259" key="2">
    <source>
        <dbReference type="Pfam" id="PF22301"/>
    </source>
</evidence>
<dbReference type="PANTHER" id="PTHR44103">
    <property type="entry name" value="PROPROTEIN CONVERTASE P"/>
    <property type="match status" value="1"/>
</dbReference>
<accession>A0A840AI68</accession>
<organism evidence="3 4">
    <name type="scientific">Roseococcus suduntuyensis</name>
    <dbReference type="NCBI Taxonomy" id="455361"/>
    <lineage>
        <taxon>Bacteria</taxon>
        <taxon>Pseudomonadati</taxon>
        <taxon>Pseudomonadota</taxon>
        <taxon>Alphaproteobacteria</taxon>
        <taxon>Acetobacterales</taxon>
        <taxon>Roseomonadaceae</taxon>
        <taxon>Roseococcus</taxon>
    </lineage>
</organism>
<comment type="caution">
    <text evidence="3">The sequence shown here is derived from an EMBL/GenBank/DDBJ whole genome shotgun (WGS) entry which is preliminary data.</text>
</comment>
<dbReference type="InterPro" id="IPR054583">
    <property type="entry name" value="Beta-prop_AUDH"/>
</dbReference>
<evidence type="ECO:0000313" key="4">
    <source>
        <dbReference type="Proteomes" id="UP000553193"/>
    </source>
</evidence>
<dbReference type="InterPro" id="IPR013517">
    <property type="entry name" value="FG-GAP"/>
</dbReference>
<dbReference type="InterPro" id="IPR028994">
    <property type="entry name" value="Integrin_alpha_N"/>
</dbReference>